<accession>A0AAT9HS84</accession>
<organism evidence="2">
    <name type="scientific">Streptomyces haneummycinicus</name>
    <dbReference type="NCBI Taxonomy" id="3074435"/>
    <lineage>
        <taxon>Bacteria</taxon>
        <taxon>Bacillati</taxon>
        <taxon>Actinomycetota</taxon>
        <taxon>Actinomycetes</taxon>
        <taxon>Kitasatosporales</taxon>
        <taxon>Streptomycetaceae</taxon>
        <taxon>Streptomyces</taxon>
    </lineage>
</organism>
<gene>
    <name evidence="2" type="ORF">SHKM778_64350</name>
</gene>
<feature type="compositionally biased region" description="Low complexity" evidence="1">
    <location>
        <begin position="81"/>
        <end position="94"/>
    </location>
</feature>
<protein>
    <submittedName>
        <fullName evidence="2">Uncharacterized protein</fullName>
    </submittedName>
</protein>
<dbReference type="AlphaFoldDB" id="A0AAT9HS84"/>
<evidence type="ECO:0000313" key="2">
    <source>
        <dbReference type="EMBL" id="BFO20047.1"/>
    </source>
</evidence>
<feature type="compositionally biased region" description="Basic and acidic residues" evidence="1">
    <location>
        <begin position="59"/>
        <end position="70"/>
    </location>
</feature>
<reference evidence="2" key="1">
    <citation type="submission" date="2024-06" db="EMBL/GenBank/DDBJ databases">
        <authorList>
            <consortium name="consrtm"/>
            <person name="Uemura M."/>
            <person name="Terahara T."/>
        </authorList>
    </citation>
    <scope>NUCLEOTIDE SEQUENCE</scope>
    <source>
        <strain evidence="2">KM77-8</strain>
    </source>
</reference>
<proteinExistence type="predicted"/>
<sequence>MALGGVGVGGAQQALAADGGEDLAHQGVEGAVAVAVGGHGDTRPDAVGAAGARALALHGGREELVDRDVVPDVLGGGEAGPGARPVGVPGEPVPCDGTADESGPEDQAGGGRDGLGPSAPTERPGPRVRAVPLRLPERHHGPPRPGRTARRQGRAPGERGIGLTAAGVRGRGPVRRAPAGARVRGLVAGTGTPRGAGCTGRRVRRR</sequence>
<feature type="region of interest" description="Disordered" evidence="1">
    <location>
        <begin position="59"/>
        <end position="206"/>
    </location>
</feature>
<evidence type="ECO:0000256" key="1">
    <source>
        <dbReference type="SAM" id="MobiDB-lite"/>
    </source>
</evidence>
<reference evidence="2" key="2">
    <citation type="submission" date="2024-07" db="EMBL/GenBank/DDBJ databases">
        <title>Streptomyces haneummycinica sp. nov., a new antibiotic-producing actinobacterium isolated from marine sediment.</title>
        <authorList>
            <person name="Uemura M."/>
            <person name="Hamada M."/>
            <person name="Hirano S."/>
            <person name="Kobayashi K."/>
            <person name="Ohshiro T."/>
            <person name="Kobayashi T."/>
            <person name="Terahara T."/>
        </authorList>
    </citation>
    <scope>NUCLEOTIDE SEQUENCE</scope>
    <source>
        <strain evidence="2">KM77-8</strain>
    </source>
</reference>
<name>A0AAT9HS84_9ACTN</name>
<dbReference type="EMBL" id="AP035768">
    <property type="protein sequence ID" value="BFO20047.1"/>
    <property type="molecule type" value="Genomic_DNA"/>
</dbReference>
<feature type="compositionally biased region" description="Low complexity" evidence="1">
    <location>
        <begin position="175"/>
        <end position="189"/>
    </location>
</feature>